<protein>
    <recommendedName>
        <fullName evidence="1">Reverse transcriptase Ty1/copia-type domain-containing protein</fullName>
    </recommendedName>
</protein>
<sequence length="224" mass="26019">MAKEIRALEDNGTWVIRSLPPDKKSIRCKWMFKWEMHQLDVNNAFLHGDLDEEVYMSLPPSFCSAHSNHVCHLRKSLYGLRQASRNWYSKFATTLIQYGFQQSEADHSLFTFSHGNIFHAVLVYVDDMILVTNDSTFCAKFKDYLHQCFRIKDLDPLSYFLGIEIIRSNSGLFLNQRKYTLDILTEARMLGSQPAYFPMEQQHQLSQDNGAPISEPGQYRHLVG</sequence>
<comment type="caution">
    <text evidence="2">The sequence shown here is derived from an EMBL/GenBank/DDBJ whole genome shotgun (WGS) entry which is preliminary data.</text>
</comment>
<gene>
    <name evidence="2" type="ORF">CRG98_019932</name>
</gene>
<dbReference type="InterPro" id="IPR013103">
    <property type="entry name" value="RVT_2"/>
</dbReference>
<dbReference type="SUPFAM" id="SSF56672">
    <property type="entry name" value="DNA/RNA polymerases"/>
    <property type="match status" value="1"/>
</dbReference>
<reference evidence="2 3" key="1">
    <citation type="submission" date="2017-11" db="EMBL/GenBank/DDBJ databases">
        <title>De-novo sequencing of pomegranate (Punica granatum L.) genome.</title>
        <authorList>
            <person name="Akparov Z."/>
            <person name="Amiraslanov A."/>
            <person name="Hajiyeva S."/>
            <person name="Abbasov M."/>
            <person name="Kaur K."/>
            <person name="Hamwieh A."/>
            <person name="Solovyev V."/>
            <person name="Salamov A."/>
            <person name="Braich B."/>
            <person name="Kosarev P."/>
            <person name="Mahmoud A."/>
            <person name="Hajiyev E."/>
            <person name="Babayeva S."/>
            <person name="Izzatullayeva V."/>
            <person name="Mammadov A."/>
            <person name="Mammadov A."/>
            <person name="Sharifova S."/>
            <person name="Ojaghi J."/>
            <person name="Eynullazada K."/>
            <person name="Bayramov B."/>
            <person name="Abdulazimova A."/>
            <person name="Shahmuradov I."/>
        </authorList>
    </citation>
    <scope>NUCLEOTIDE SEQUENCE [LARGE SCALE GENOMIC DNA]</scope>
    <source>
        <strain evidence="3">cv. AG2017</strain>
        <tissue evidence="2">Leaf</tissue>
    </source>
</reference>
<dbReference type="Proteomes" id="UP000233551">
    <property type="component" value="Unassembled WGS sequence"/>
</dbReference>
<name>A0A2I0JUV4_PUNGR</name>
<proteinExistence type="predicted"/>
<accession>A0A2I0JUV4</accession>
<feature type="domain" description="Reverse transcriptase Ty1/copia-type" evidence="1">
    <location>
        <begin position="34"/>
        <end position="200"/>
    </location>
</feature>
<organism evidence="2 3">
    <name type="scientific">Punica granatum</name>
    <name type="common">Pomegranate</name>
    <dbReference type="NCBI Taxonomy" id="22663"/>
    <lineage>
        <taxon>Eukaryota</taxon>
        <taxon>Viridiplantae</taxon>
        <taxon>Streptophyta</taxon>
        <taxon>Embryophyta</taxon>
        <taxon>Tracheophyta</taxon>
        <taxon>Spermatophyta</taxon>
        <taxon>Magnoliopsida</taxon>
        <taxon>eudicotyledons</taxon>
        <taxon>Gunneridae</taxon>
        <taxon>Pentapetalae</taxon>
        <taxon>rosids</taxon>
        <taxon>malvids</taxon>
        <taxon>Myrtales</taxon>
        <taxon>Lythraceae</taxon>
        <taxon>Punica</taxon>
    </lineage>
</organism>
<evidence type="ECO:0000313" key="3">
    <source>
        <dbReference type="Proteomes" id="UP000233551"/>
    </source>
</evidence>
<keyword evidence="3" id="KW-1185">Reference proteome</keyword>
<dbReference type="Pfam" id="PF07727">
    <property type="entry name" value="RVT_2"/>
    <property type="match status" value="1"/>
</dbReference>
<dbReference type="STRING" id="22663.A0A2I0JUV4"/>
<evidence type="ECO:0000259" key="1">
    <source>
        <dbReference type="Pfam" id="PF07727"/>
    </source>
</evidence>
<dbReference type="AlphaFoldDB" id="A0A2I0JUV4"/>
<evidence type="ECO:0000313" key="2">
    <source>
        <dbReference type="EMBL" id="PKI59670.1"/>
    </source>
</evidence>
<dbReference type="EMBL" id="PGOL01001251">
    <property type="protein sequence ID" value="PKI59670.1"/>
    <property type="molecule type" value="Genomic_DNA"/>
</dbReference>
<dbReference type="InterPro" id="IPR043502">
    <property type="entry name" value="DNA/RNA_pol_sf"/>
</dbReference>